<dbReference type="EMBL" id="JACHIB010000029">
    <property type="protein sequence ID" value="MBB6085497.1"/>
    <property type="molecule type" value="Genomic_DNA"/>
</dbReference>
<feature type="binding site" evidence="1">
    <location>
        <position position="39"/>
    </location>
    <ligand>
        <name>[4Fe-4S] cluster</name>
        <dbReference type="ChEBI" id="CHEBI:49883"/>
    </ligand>
</feature>
<comment type="subunit">
    <text evidence="1">Forms a heterodimer with UbiU.</text>
</comment>
<dbReference type="Pfam" id="PF01136">
    <property type="entry name" value="Peptidase_U32"/>
    <property type="match status" value="1"/>
</dbReference>
<protein>
    <recommendedName>
        <fullName evidence="1">Ubiquinone biosynthesis protein UbiV</fullName>
    </recommendedName>
</protein>
<organism evidence="3 4">
    <name type="scientific">Castellaniella defragrans</name>
    <name type="common">Alcaligenes defragrans</name>
    <dbReference type="NCBI Taxonomy" id="75697"/>
    <lineage>
        <taxon>Bacteria</taxon>
        <taxon>Pseudomonadati</taxon>
        <taxon>Pseudomonadota</taxon>
        <taxon>Betaproteobacteria</taxon>
        <taxon>Burkholderiales</taxon>
        <taxon>Alcaligenaceae</taxon>
        <taxon>Castellaniella</taxon>
    </lineage>
</organism>
<accession>A0A7W9TTI0</accession>
<reference evidence="3 4" key="1">
    <citation type="submission" date="2020-08" db="EMBL/GenBank/DDBJ databases">
        <title>Genomic Encyclopedia of Type Strains, Phase IV (KMG-IV): sequencing the most valuable type-strain genomes for metagenomic binning, comparative biology and taxonomic classification.</title>
        <authorList>
            <person name="Goeker M."/>
        </authorList>
    </citation>
    <scope>NUCLEOTIDE SEQUENCE [LARGE SCALE GENOMIC DNA]</scope>
    <source>
        <strain evidence="3 4">DSM 12141</strain>
    </source>
</reference>
<evidence type="ECO:0000313" key="3">
    <source>
        <dbReference type="EMBL" id="MBB6085497.1"/>
    </source>
</evidence>
<keyword evidence="1" id="KW-0408">Iron</keyword>
<keyword evidence="1" id="KW-0411">Iron-sulfur</keyword>
<comment type="function">
    <text evidence="1">Required for O(2)-independent ubiquinone (coenzyme Q) biosynthesis. Together with UbiU, is essential for the C6-hydroxylation reaction in the oxygen-independent ubiquinone biosynthesis pathway.</text>
</comment>
<keyword evidence="1" id="KW-0831">Ubiquinone biosynthesis</keyword>
<dbReference type="GO" id="GO:0046872">
    <property type="term" value="F:metal ion binding"/>
    <property type="evidence" value="ECO:0007669"/>
    <property type="project" value="UniProtKB-KW"/>
</dbReference>
<dbReference type="GO" id="GO:0008233">
    <property type="term" value="F:peptidase activity"/>
    <property type="evidence" value="ECO:0007669"/>
    <property type="project" value="UniProtKB-KW"/>
</dbReference>
<feature type="binding site" evidence="1">
    <location>
        <position position="216"/>
    </location>
    <ligand>
        <name>[4Fe-4S] cluster</name>
        <dbReference type="ChEBI" id="CHEBI:49883"/>
    </ligand>
</feature>
<dbReference type="HAMAP" id="MF_02233">
    <property type="entry name" value="UbiV"/>
    <property type="match status" value="1"/>
</dbReference>
<dbReference type="InterPro" id="IPR043693">
    <property type="entry name" value="UbiV"/>
</dbReference>
<comment type="cofactor">
    <cofactor evidence="1">
        <name>[4Fe-4S] cluster</name>
        <dbReference type="ChEBI" id="CHEBI:49883"/>
    </cofactor>
</comment>
<dbReference type="RefSeq" id="WP_151024974.1">
    <property type="nucleotide sequence ID" value="NZ_JACHIB010000029.1"/>
</dbReference>
<keyword evidence="1" id="KW-0004">4Fe-4S</keyword>
<dbReference type="UniPathway" id="UPA00232"/>
<keyword evidence="3" id="KW-0378">Hydrolase</keyword>
<feature type="binding site" evidence="1">
    <location>
        <position position="212"/>
    </location>
    <ligand>
        <name>[4Fe-4S] cluster</name>
        <dbReference type="ChEBI" id="CHEBI:49883"/>
    </ligand>
</feature>
<feature type="binding site" evidence="1">
    <location>
        <position position="199"/>
    </location>
    <ligand>
        <name>[4Fe-4S] cluster</name>
        <dbReference type="ChEBI" id="CHEBI:49883"/>
    </ligand>
</feature>
<dbReference type="AlphaFoldDB" id="A0A7W9TTI0"/>
<keyword evidence="3" id="KW-0645">Protease</keyword>
<dbReference type="InterPro" id="IPR001539">
    <property type="entry name" value="Peptidase_U32"/>
</dbReference>
<comment type="pathway">
    <text evidence="1">Cofactor biosynthesis; ubiquinone biosynthesis.</text>
</comment>
<comment type="similarity">
    <text evidence="1">Belongs to the peptidase U32 family. UbiV subfamily.</text>
</comment>
<sequence length="343" mass="37357">MKIALGPLQYYWPRVTTLEFYAAVRDWPVDIVYLGETVCSRRHELRLPDWIEVADMLAEAGKTPVLSTQVLLESGNDLNTLRKITENERYCVEANDMGAVQQMRGRLPAAGPSQGGDGPLGGRQAAGAAGGPSFVAGPFLNIYSKPTLDVIAGQGAIRWVMPLEMGRAGLAQLQRDRPAGLQTEVFAYGRMPLAFSARCFTARNRNFPKDNCQYVCMDHPDGLLLETKESQAFLTINGIQTQSALVYTLIHALDELRGLGVDVVRLSPQSQHMDQVVTAFRAVLDGRETADEAHRRLVPLMPAGPCNGYWHGRAGLDMVLAGEVVVSQAPDARTPGVKARSAA</sequence>
<name>A0A7W9TTI0_CASDE</name>
<comment type="caution">
    <text evidence="3">The sequence shown here is derived from an EMBL/GenBank/DDBJ whole genome shotgun (WGS) entry which is preliminary data.</text>
</comment>
<dbReference type="PANTHER" id="PTHR30217">
    <property type="entry name" value="PEPTIDASE U32 FAMILY"/>
    <property type="match status" value="1"/>
</dbReference>
<proteinExistence type="inferred from homology"/>
<evidence type="ECO:0000256" key="1">
    <source>
        <dbReference type="HAMAP-Rule" id="MF_02233"/>
    </source>
</evidence>
<evidence type="ECO:0000256" key="2">
    <source>
        <dbReference type="SAM" id="MobiDB-lite"/>
    </source>
</evidence>
<dbReference type="GO" id="GO:0006744">
    <property type="term" value="P:ubiquinone biosynthetic process"/>
    <property type="evidence" value="ECO:0007669"/>
    <property type="project" value="UniProtKB-UniRule"/>
</dbReference>
<dbReference type="GO" id="GO:0006508">
    <property type="term" value="P:proteolysis"/>
    <property type="evidence" value="ECO:0007669"/>
    <property type="project" value="UniProtKB-KW"/>
</dbReference>
<feature type="region of interest" description="Disordered" evidence="2">
    <location>
        <begin position="106"/>
        <end position="127"/>
    </location>
</feature>
<dbReference type="GO" id="GO:0051539">
    <property type="term" value="F:4 iron, 4 sulfur cluster binding"/>
    <property type="evidence" value="ECO:0007669"/>
    <property type="project" value="UniProtKB-UniRule"/>
</dbReference>
<dbReference type="Proteomes" id="UP000541136">
    <property type="component" value="Unassembled WGS sequence"/>
</dbReference>
<gene>
    <name evidence="1" type="primary">ubiV</name>
    <name evidence="3" type="ORF">HNR28_003558</name>
</gene>
<keyword evidence="1" id="KW-0479">Metal-binding</keyword>
<evidence type="ECO:0000313" key="4">
    <source>
        <dbReference type="Proteomes" id="UP000541136"/>
    </source>
</evidence>
<dbReference type="InterPro" id="IPR051454">
    <property type="entry name" value="RNA/ubiquinone_mod_enzymes"/>
</dbReference>
<dbReference type="PANTHER" id="PTHR30217:SF11">
    <property type="entry name" value="UBIQUINONE BIOSYNTHESIS PROTEIN UBIV"/>
    <property type="match status" value="1"/>
</dbReference>